<dbReference type="InterPro" id="IPR056777">
    <property type="entry name" value="Ycf2_N"/>
</dbReference>
<feature type="transmembrane region" description="Helical" evidence="1">
    <location>
        <begin position="51"/>
        <end position="77"/>
    </location>
</feature>
<feature type="transmembrane region" description="Helical" evidence="1">
    <location>
        <begin position="107"/>
        <end position="125"/>
    </location>
</feature>
<sequence length="328" mass="37669">MSVRDESFIYGSKRGILTYLNKVYDWFEERLEIQAIADDITSKYVPPHVNIFYCLGGITLTCFLVQVATGFAMTFYYRPTVTEAFASVQYIMTEANFGWLIRSVHRWSASMMVLMMILHVFRVYLTGGFKKPRELTWVTGVVLGVLTASFGVTGYSLPRDQIGYWAVKIVTGVPEDKGSTSNRYFTIKGVILFVVAVLIYRINNQNMVERKNLYWRGLLPIPMNSIGPRNDTLEESVGSSNINRFIVSLLYLPKGKKISESCFLNPKESTWVLPITKKCSMPESNWGSRWWRNWSGKKRDSSCKISNETVAGIEILFKEKDFKYLEFL</sequence>
<name>A0ABD3E1Q6_9LAMI</name>
<dbReference type="InterPro" id="IPR048259">
    <property type="entry name" value="Cytochrome_b_N_euk/bac"/>
</dbReference>
<feature type="transmembrane region" description="Helical" evidence="1">
    <location>
        <begin position="137"/>
        <end position="157"/>
    </location>
</feature>
<dbReference type="CDD" id="cd00284">
    <property type="entry name" value="Cytochrome_b_N"/>
    <property type="match status" value="1"/>
</dbReference>
<dbReference type="PROSITE" id="PS51002">
    <property type="entry name" value="CYTB_NTER"/>
    <property type="match status" value="1"/>
</dbReference>
<keyword evidence="1" id="KW-0812">Transmembrane</keyword>
<dbReference type="AlphaFoldDB" id="A0ABD3E1Q6"/>
<keyword evidence="1" id="KW-0472">Membrane</keyword>
<keyword evidence="4" id="KW-1185">Reference proteome</keyword>
<reference evidence="4" key="1">
    <citation type="journal article" date="2024" name="IScience">
        <title>Strigolactones Initiate the Formation of Haustorium-like Structures in Castilleja.</title>
        <authorList>
            <person name="Buerger M."/>
            <person name="Peterson D."/>
            <person name="Chory J."/>
        </authorList>
    </citation>
    <scope>NUCLEOTIDE SEQUENCE [LARGE SCALE GENOMIC DNA]</scope>
</reference>
<feature type="transmembrane region" description="Helical" evidence="1">
    <location>
        <begin position="184"/>
        <end position="202"/>
    </location>
</feature>
<gene>
    <name evidence="3" type="ORF">CASFOL_007676</name>
</gene>
<evidence type="ECO:0000313" key="3">
    <source>
        <dbReference type="EMBL" id="KAL3648252.1"/>
    </source>
</evidence>
<protein>
    <recommendedName>
        <fullName evidence="2">Cytochrome b/b6 N-terminal region profile domain-containing protein</fullName>
    </recommendedName>
</protein>
<dbReference type="Gene3D" id="1.20.810.10">
    <property type="entry name" value="Cytochrome Bc1 Complex, Chain C"/>
    <property type="match status" value="1"/>
</dbReference>
<dbReference type="Proteomes" id="UP001632038">
    <property type="component" value="Unassembled WGS sequence"/>
</dbReference>
<dbReference type="InterPro" id="IPR005797">
    <property type="entry name" value="Cyt_b/b6_N"/>
</dbReference>
<accession>A0ABD3E1Q6</accession>
<dbReference type="SUPFAM" id="SSF81342">
    <property type="entry name" value="Transmembrane di-heme cytochromes"/>
    <property type="match status" value="1"/>
</dbReference>
<proteinExistence type="predicted"/>
<dbReference type="Pfam" id="PF13631">
    <property type="entry name" value="Cytochrom_B_N_2"/>
    <property type="match status" value="1"/>
</dbReference>
<organism evidence="3 4">
    <name type="scientific">Castilleja foliolosa</name>
    <dbReference type="NCBI Taxonomy" id="1961234"/>
    <lineage>
        <taxon>Eukaryota</taxon>
        <taxon>Viridiplantae</taxon>
        <taxon>Streptophyta</taxon>
        <taxon>Embryophyta</taxon>
        <taxon>Tracheophyta</taxon>
        <taxon>Spermatophyta</taxon>
        <taxon>Magnoliopsida</taxon>
        <taxon>eudicotyledons</taxon>
        <taxon>Gunneridae</taxon>
        <taxon>Pentapetalae</taxon>
        <taxon>asterids</taxon>
        <taxon>lamiids</taxon>
        <taxon>Lamiales</taxon>
        <taxon>Orobanchaceae</taxon>
        <taxon>Pedicularideae</taxon>
        <taxon>Castillejinae</taxon>
        <taxon>Castilleja</taxon>
    </lineage>
</organism>
<keyword evidence="1" id="KW-1133">Transmembrane helix</keyword>
<feature type="domain" description="Cytochrome b/b6 N-terminal region profile" evidence="2">
    <location>
        <begin position="23"/>
        <end position="243"/>
    </location>
</feature>
<dbReference type="InterPro" id="IPR027387">
    <property type="entry name" value="Cytb/b6-like_sf"/>
</dbReference>
<dbReference type="EMBL" id="JAVIJP010000008">
    <property type="protein sequence ID" value="KAL3648252.1"/>
    <property type="molecule type" value="Genomic_DNA"/>
</dbReference>
<dbReference type="PANTHER" id="PTHR19271:SF16">
    <property type="entry name" value="CYTOCHROME B"/>
    <property type="match status" value="1"/>
</dbReference>
<dbReference type="InterPro" id="IPR016174">
    <property type="entry name" value="Di-haem_cyt_TM"/>
</dbReference>
<dbReference type="Pfam" id="PF05695">
    <property type="entry name" value="Ycf2"/>
    <property type="match status" value="1"/>
</dbReference>
<dbReference type="PANTHER" id="PTHR19271">
    <property type="entry name" value="CYTOCHROME B"/>
    <property type="match status" value="1"/>
</dbReference>
<evidence type="ECO:0000259" key="2">
    <source>
        <dbReference type="PROSITE" id="PS51002"/>
    </source>
</evidence>
<comment type="caution">
    <text evidence="3">The sequence shown here is derived from an EMBL/GenBank/DDBJ whole genome shotgun (WGS) entry which is preliminary data.</text>
</comment>
<evidence type="ECO:0000313" key="4">
    <source>
        <dbReference type="Proteomes" id="UP001632038"/>
    </source>
</evidence>
<evidence type="ECO:0000256" key="1">
    <source>
        <dbReference type="SAM" id="Phobius"/>
    </source>
</evidence>